<comment type="caution">
    <text evidence="1">The sequence shown here is derived from an EMBL/GenBank/DDBJ whole genome shotgun (WGS) entry which is preliminary data.</text>
</comment>
<organism evidence="1 2">
    <name type="scientific">Heyndrickxia acidicola</name>
    <dbReference type="NCBI Taxonomy" id="209389"/>
    <lineage>
        <taxon>Bacteria</taxon>
        <taxon>Bacillati</taxon>
        <taxon>Bacillota</taxon>
        <taxon>Bacilli</taxon>
        <taxon>Bacillales</taxon>
        <taxon>Bacillaceae</taxon>
        <taxon>Heyndrickxia</taxon>
    </lineage>
</organism>
<protein>
    <submittedName>
        <fullName evidence="1">Uncharacterized protein</fullName>
    </submittedName>
</protein>
<evidence type="ECO:0000313" key="2">
    <source>
        <dbReference type="Proteomes" id="UP001341444"/>
    </source>
</evidence>
<dbReference type="RefSeq" id="WP_157090623.1">
    <property type="nucleotide sequence ID" value="NZ_JARMAB010000004.1"/>
</dbReference>
<sequence length="55" mass="6779">MAILYKAVQQDMKRKFIIQQLENADIKEHQKQSIYELEYRTLRYLLSLHRIQNEV</sequence>
<keyword evidence="2" id="KW-1185">Reference proteome</keyword>
<proteinExistence type="predicted"/>
<dbReference type="Proteomes" id="UP001341444">
    <property type="component" value="Unassembled WGS sequence"/>
</dbReference>
<reference evidence="1 2" key="1">
    <citation type="submission" date="2023-03" db="EMBL/GenBank/DDBJ databases">
        <title>Bacillus Genome Sequencing.</title>
        <authorList>
            <person name="Dunlap C."/>
        </authorList>
    </citation>
    <scope>NUCLEOTIDE SEQUENCE [LARGE SCALE GENOMIC DNA]</scope>
    <source>
        <strain evidence="1 2">B-23453</strain>
    </source>
</reference>
<dbReference type="EMBL" id="JARMAB010000004">
    <property type="protein sequence ID" value="MED1201975.1"/>
    <property type="molecule type" value="Genomic_DNA"/>
</dbReference>
<accession>A0ABU6MG10</accession>
<gene>
    <name evidence="1" type="ORF">P4T90_02590</name>
</gene>
<name>A0ABU6MG10_9BACI</name>
<evidence type="ECO:0000313" key="1">
    <source>
        <dbReference type="EMBL" id="MED1201975.1"/>
    </source>
</evidence>